<evidence type="ECO:0000313" key="2">
    <source>
        <dbReference type="EMBL" id="ETZ04636.1"/>
    </source>
</evidence>
<protein>
    <recommendedName>
        <fullName evidence="4">AsmA-like C-terminal domain-containing protein</fullName>
    </recommendedName>
</protein>
<evidence type="ECO:0000256" key="1">
    <source>
        <dbReference type="SAM" id="Phobius"/>
    </source>
</evidence>
<keyword evidence="1" id="KW-1133">Transmembrane helix</keyword>
<organism evidence="2 3">
    <name type="scientific">Holospora undulata HU1</name>
    <dbReference type="NCBI Taxonomy" id="1321371"/>
    <lineage>
        <taxon>Bacteria</taxon>
        <taxon>Pseudomonadati</taxon>
        <taxon>Pseudomonadota</taxon>
        <taxon>Alphaproteobacteria</taxon>
        <taxon>Holosporales</taxon>
        <taxon>Holosporaceae</taxon>
        <taxon>Holospora</taxon>
    </lineage>
</organism>
<keyword evidence="1" id="KW-0472">Membrane</keyword>
<accession>A0A061JFV8</accession>
<proteinExistence type="predicted"/>
<feature type="transmembrane region" description="Helical" evidence="1">
    <location>
        <begin position="23"/>
        <end position="46"/>
    </location>
</feature>
<name>A0A061JFV8_9PROT</name>
<sequence length="960" mass="109757">MPVWKVMIRHKCGVRSIFFCIEILWRFIFVLIFLSGVFAVGARYYVSTPRSLNWALVVLKRAGYPVCAKESTIEWKWKESPRITFSNLQWKDNQIAISAVQACFELRLLSARPLYGIWLKNVHIDYSQQKKANTNLLSLYSSAAFLLQKIFFVEKCFVTQGVSIFKDGIFQTRMESFFWTPERLHKKISGEIEAPLGKIHWSYIPIKRYLHAKLVNGTGYFLNQLEYPGKVEHPMFIELFFNELETSIKVFWDKKKFFVEGKKRFLQKGELSGRLNAQHCSLKGTVGMENIIVFLKGEYNNDWTLKWKSLGSLKVEALSFWWNQNWGSNAKHWVDLHFKSGTVENLKGRISGTQDTVHNLNGSFFLKKGYLDVVPGIPAVSDLYSRGEFNIHEFNFYVEKAFFSKQQIKSGQVRIQDLSKDSKLILALRLEGSVPDVLKILDCKRLNITKSLPIQNAKGKAYTHLRMRFPLLLDLRLQDIILDYESGLEETQFKAKALGVFLPYKEGLISIKGTQHDISIDGKGKMNNNPVLWTWKGIFKNSQQHKFTMDVWVDPCLWIPKWIHPCFEKKLLPIHLEYFPGKGKMISRIEGKDVDIRIPWILWKKSPQSPLTVVCEFLEKKKELTFHTKGSIDGKGKFILNEGIKGEVQFHIPGTVNGSIKLQKNLQKIKLFCKYLDLSSVKLDGVDKTFEKFPKIQAKQRKIKADLNIKTLKIDKTTQLEGVRGTLSWMQPEGSFSTLDIDDYHWLKSEARCLIRSEKATSAVHFSTTPNKNHSSIRLTLKGLSGIFRLLGIKIISNSGESGEYIGKQTPDGAYRGEIVCQDVSTQGLRLAKILSLLSPSALTELLHTSLDFSEISVKCFYKKGVLQLNKGIARGLNLGAFLQGNINFRKKTLFLKGGVVPAYFFNTFFSHIPVIGHILGQEKGIISSQFFVKGSLENPKFSVNPLSVFELGGLKMLFE</sequence>
<dbReference type="Proteomes" id="UP000026922">
    <property type="component" value="Unassembled WGS sequence"/>
</dbReference>
<evidence type="ECO:0008006" key="4">
    <source>
        <dbReference type="Google" id="ProtNLM"/>
    </source>
</evidence>
<dbReference type="EMBL" id="ARPM03000165">
    <property type="protein sequence ID" value="ETZ04636.1"/>
    <property type="molecule type" value="Genomic_DNA"/>
</dbReference>
<keyword evidence="1" id="KW-0812">Transmembrane</keyword>
<evidence type="ECO:0000313" key="3">
    <source>
        <dbReference type="Proteomes" id="UP000026922"/>
    </source>
</evidence>
<gene>
    <name evidence="2" type="ORF">K737_300956</name>
</gene>
<dbReference type="AlphaFoldDB" id="A0A061JFV8"/>
<comment type="caution">
    <text evidence="2">The sequence shown here is derived from an EMBL/GenBank/DDBJ whole genome shotgun (WGS) entry which is preliminary data.</text>
</comment>
<reference evidence="2 3" key="1">
    <citation type="journal article" date="2013" name="Genome Announc.">
        <title>Draft Genome Sequence of Holospora undulata Strain HU1, a Micronucleus-Specific Symbiont of the Ciliate Paramecium caudatum.</title>
        <authorList>
            <person name="Dohra H."/>
            <person name="Suzuki H."/>
            <person name="Suzuki T."/>
            <person name="Tanaka K."/>
            <person name="Fujishima M."/>
        </authorList>
    </citation>
    <scope>NUCLEOTIDE SEQUENCE [LARGE SCALE GENOMIC DNA]</scope>
    <source>
        <strain evidence="2 3">HU1</strain>
    </source>
</reference>
<keyword evidence="3" id="KW-1185">Reference proteome</keyword>